<dbReference type="PANTHER" id="PTHR21013">
    <property type="entry name" value="ATP SYNTHASE MITOCHONDRIAL F1 COMPLEX ASSEMBLY FACTOR 2/ATP12 PROTEIN, MITOCHONDRIAL PRECURSOR"/>
    <property type="match status" value="1"/>
</dbReference>
<evidence type="ECO:0000256" key="1">
    <source>
        <dbReference type="ARBA" id="ARBA00008231"/>
    </source>
</evidence>
<dbReference type="Gene3D" id="3.30.2180.10">
    <property type="entry name" value="ATP12-like"/>
    <property type="match status" value="1"/>
</dbReference>
<evidence type="ECO:0000256" key="2">
    <source>
        <dbReference type="ARBA" id="ARBA00022946"/>
    </source>
</evidence>
<organism evidence="4 5">
    <name type="scientific">Meinhardsimonia xiamenensis</name>
    <dbReference type="NCBI Taxonomy" id="990712"/>
    <lineage>
        <taxon>Bacteria</taxon>
        <taxon>Pseudomonadati</taxon>
        <taxon>Pseudomonadota</taxon>
        <taxon>Alphaproteobacteria</taxon>
        <taxon>Rhodobacterales</taxon>
        <taxon>Paracoccaceae</taxon>
        <taxon>Meinhardsimonia</taxon>
    </lineage>
</organism>
<dbReference type="AlphaFoldDB" id="A0A1G9A9L7"/>
<keyword evidence="5" id="KW-1185">Reference proteome</keyword>
<reference evidence="5" key="1">
    <citation type="submission" date="2016-10" db="EMBL/GenBank/DDBJ databases">
        <authorList>
            <person name="Varghese N."/>
            <person name="Submissions S."/>
        </authorList>
    </citation>
    <scope>NUCLEOTIDE SEQUENCE [LARGE SCALE GENOMIC DNA]</scope>
    <source>
        <strain evidence="5">CGMCC 1.10789</strain>
    </source>
</reference>
<name>A0A1G9A9L7_9RHOB</name>
<comment type="similarity">
    <text evidence="1">Belongs to the ATP12 family.</text>
</comment>
<dbReference type="STRING" id="990712.SAMN05216257_10241"/>
<dbReference type="GO" id="GO:0043461">
    <property type="term" value="P:proton-transporting ATP synthase complex assembly"/>
    <property type="evidence" value="ECO:0007669"/>
    <property type="project" value="InterPro"/>
</dbReference>
<dbReference type="RefSeq" id="WP_342670226.1">
    <property type="nucleotide sequence ID" value="NZ_FNFV01000002.1"/>
</dbReference>
<dbReference type="InterPro" id="IPR023335">
    <property type="entry name" value="ATP12_ortho_dom_sf"/>
</dbReference>
<dbReference type="Gene3D" id="1.10.3580.10">
    <property type="entry name" value="ATP12 ATPase"/>
    <property type="match status" value="1"/>
</dbReference>
<evidence type="ECO:0000313" key="4">
    <source>
        <dbReference type="EMBL" id="SDK24062.1"/>
    </source>
</evidence>
<dbReference type="EMBL" id="FNFV01000002">
    <property type="protein sequence ID" value="SDK24062.1"/>
    <property type="molecule type" value="Genomic_DNA"/>
</dbReference>
<dbReference type="Proteomes" id="UP000199328">
    <property type="component" value="Unassembled WGS sequence"/>
</dbReference>
<keyword evidence="3" id="KW-0143">Chaperone</keyword>
<accession>A0A1G9A9L7</accession>
<evidence type="ECO:0000313" key="5">
    <source>
        <dbReference type="Proteomes" id="UP000199328"/>
    </source>
</evidence>
<dbReference type="InterPro" id="IPR042272">
    <property type="entry name" value="ATP12_ATP_synth-F1-assembly_N"/>
</dbReference>
<dbReference type="SUPFAM" id="SSF160909">
    <property type="entry name" value="ATP12-like"/>
    <property type="match status" value="1"/>
</dbReference>
<evidence type="ECO:0000256" key="3">
    <source>
        <dbReference type="ARBA" id="ARBA00023186"/>
    </source>
</evidence>
<gene>
    <name evidence="4" type="ORF">SAMN05216257_10241</name>
</gene>
<proteinExistence type="inferred from homology"/>
<keyword evidence="2" id="KW-0809">Transit peptide</keyword>
<protein>
    <submittedName>
        <fullName evidence="4">Chaperone required for the assembly of the F1-ATPase</fullName>
    </submittedName>
</protein>
<dbReference type="Pfam" id="PF07542">
    <property type="entry name" value="ATP12"/>
    <property type="match status" value="1"/>
</dbReference>
<sequence length="239" mass="26014">MVTLWKARRFWKEATAGPAEGGGWEVLLDGRPLRTPAKAPLILPTEALARAIAAEWQAQGEEIDPAAMPMTRTANTAIDRVRAHRADVERELAGYGETDLTCYRAEAPQALAALQAEAWDPLLDWAHARFGARLLPVEGIIHQPQDARALAALAEALAAVDEFRLAALHELVTLSGSLVIGLAAAEGMLAPEELWQRSRVDEEWQIAQWGRDEEAEAAAALKREAFLTAAEFCRLAAPV</sequence>
<dbReference type="InterPro" id="IPR011419">
    <property type="entry name" value="ATP12_ATP_synth-F1-assembly"/>
</dbReference>
<dbReference type="PANTHER" id="PTHR21013:SF10">
    <property type="entry name" value="ATP SYNTHASE MITOCHONDRIAL F1 COMPLEX ASSEMBLY FACTOR 2"/>
    <property type="match status" value="1"/>
</dbReference>